<feature type="non-terminal residue" evidence="2">
    <location>
        <position position="1"/>
    </location>
</feature>
<proteinExistence type="predicted"/>
<feature type="compositionally biased region" description="Basic residues" evidence="1">
    <location>
        <begin position="19"/>
        <end position="32"/>
    </location>
</feature>
<feature type="compositionally biased region" description="Low complexity" evidence="1">
    <location>
        <begin position="7"/>
        <end position="18"/>
    </location>
</feature>
<feature type="region of interest" description="Disordered" evidence="1">
    <location>
        <begin position="1"/>
        <end position="45"/>
    </location>
</feature>
<reference evidence="2" key="1">
    <citation type="submission" date="2020-02" db="EMBL/GenBank/DDBJ databases">
        <authorList>
            <person name="Meier V. D."/>
        </authorList>
    </citation>
    <scope>NUCLEOTIDE SEQUENCE</scope>
    <source>
        <strain evidence="2">AVDCRST_MAG85</strain>
    </source>
</reference>
<sequence>VDPPAPRGSVRPRPGVRPSRGRLRRARGRGHVGRPALREPGAAAGAAAGLGDTIAAAAAAGLACTWAAAGRVAAAYAGSVARSSAAPRHERQGDHGAGPGAGRDRLLPARPVDSRRGLRGHRAPRGQGVAGARDRGRARARRDHHRDPRHPLGASSRGRVRRRPRRHDHDERRRDLRGRARLLQRDHVRQRRAGRARWAAL</sequence>
<organism evidence="2">
    <name type="scientific">uncultured Solirubrobacteraceae bacterium</name>
    <dbReference type="NCBI Taxonomy" id="1162706"/>
    <lineage>
        <taxon>Bacteria</taxon>
        <taxon>Bacillati</taxon>
        <taxon>Actinomycetota</taxon>
        <taxon>Thermoleophilia</taxon>
        <taxon>Solirubrobacterales</taxon>
        <taxon>Solirubrobacteraceae</taxon>
        <taxon>environmental samples</taxon>
    </lineage>
</organism>
<feature type="compositionally biased region" description="Basic and acidic residues" evidence="1">
    <location>
        <begin position="102"/>
        <end position="116"/>
    </location>
</feature>
<dbReference type="EMBL" id="CADCVT010000045">
    <property type="protein sequence ID" value="CAA9477042.1"/>
    <property type="molecule type" value="Genomic_DNA"/>
</dbReference>
<dbReference type="AlphaFoldDB" id="A0A6J4RLS2"/>
<protein>
    <submittedName>
        <fullName evidence="2">Uncharacterized protein</fullName>
    </submittedName>
</protein>
<feature type="non-terminal residue" evidence="2">
    <location>
        <position position="201"/>
    </location>
</feature>
<feature type="compositionally biased region" description="Basic and acidic residues" evidence="1">
    <location>
        <begin position="167"/>
        <end position="178"/>
    </location>
</feature>
<accession>A0A6J4RLS2</accession>
<gene>
    <name evidence="2" type="ORF">AVDCRST_MAG85-411</name>
</gene>
<evidence type="ECO:0000256" key="1">
    <source>
        <dbReference type="SAM" id="MobiDB-lite"/>
    </source>
</evidence>
<name>A0A6J4RLS2_9ACTN</name>
<evidence type="ECO:0000313" key="2">
    <source>
        <dbReference type="EMBL" id="CAA9477042.1"/>
    </source>
</evidence>
<feature type="region of interest" description="Disordered" evidence="1">
    <location>
        <begin position="82"/>
        <end position="178"/>
    </location>
</feature>